<accession>A0ABP8LCY7</accession>
<evidence type="ECO:0000256" key="1">
    <source>
        <dbReference type="SAM" id="Phobius"/>
    </source>
</evidence>
<dbReference type="Proteomes" id="UP001501788">
    <property type="component" value="Unassembled WGS sequence"/>
</dbReference>
<dbReference type="EMBL" id="BAABEX010000024">
    <property type="protein sequence ID" value="GAA4426596.1"/>
    <property type="molecule type" value="Genomic_DNA"/>
</dbReference>
<dbReference type="PROSITE" id="PS00409">
    <property type="entry name" value="PROKAR_NTER_METHYL"/>
    <property type="match status" value="1"/>
</dbReference>
<gene>
    <name evidence="2" type="ORF">GCM10023090_22850</name>
</gene>
<dbReference type="InterPro" id="IPR032092">
    <property type="entry name" value="PilW"/>
</dbReference>
<evidence type="ECO:0000313" key="3">
    <source>
        <dbReference type="Proteomes" id="UP001501788"/>
    </source>
</evidence>
<keyword evidence="1" id="KW-0812">Transmembrane</keyword>
<dbReference type="NCBIfam" id="TIGR02532">
    <property type="entry name" value="IV_pilin_GFxxxE"/>
    <property type="match status" value="1"/>
</dbReference>
<evidence type="ECO:0000313" key="2">
    <source>
        <dbReference type="EMBL" id="GAA4426596.1"/>
    </source>
</evidence>
<sequence>MPTRLPPPRSAASSYARGFTLVEFLVAMAIGMAVVIAASYVYLATRNSQRVLSEKAAMFENARFAMEVIGRDIENAGFYPAIRVGPEQVAAAEVVVDGYGNPCLDRSGAANGLCTFAAPAAFTAPVFGCAGQRFERTGTGAGSAYACAAHAASTPADAIVINYYTNDAEGLDVGQRGDCQRQDVAIDPLNEPRRNASHPSATAASRPFLLPRRPMFVTNAYTLQSTTLQQEGQTINTFSLACNGNGNDDAVATVNVYQPIVQGIDQLRFSYLTRTGTGSTRYLATGSVTNWGSVVGVRVCLMARSLENTRLEGPASYTLTDCDGAARSFSDGVERRVYTQVFALKNTLNE</sequence>
<feature type="transmembrane region" description="Helical" evidence="1">
    <location>
        <begin position="21"/>
        <end position="43"/>
    </location>
</feature>
<keyword evidence="1" id="KW-0472">Membrane</keyword>
<organism evidence="2 3">
    <name type="scientific">Acidovorax lacteus</name>
    <dbReference type="NCBI Taxonomy" id="1924988"/>
    <lineage>
        <taxon>Bacteria</taxon>
        <taxon>Pseudomonadati</taxon>
        <taxon>Pseudomonadota</taxon>
        <taxon>Betaproteobacteria</taxon>
        <taxon>Burkholderiales</taxon>
        <taxon>Comamonadaceae</taxon>
        <taxon>Acidovorax</taxon>
    </lineage>
</organism>
<keyword evidence="1" id="KW-1133">Transmembrane helix</keyword>
<protein>
    <recommendedName>
        <fullName evidence="4">Prepilin-type N-terminal cleavage/methylation domain-containing protein</fullName>
    </recommendedName>
</protein>
<dbReference type="InterPro" id="IPR012902">
    <property type="entry name" value="N_methyl_site"/>
</dbReference>
<name>A0ABP8LCY7_9BURK</name>
<comment type="caution">
    <text evidence="2">The sequence shown here is derived from an EMBL/GenBank/DDBJ whole genome shotgun (WGS) entry which is preliminary data.</text>
</comment>
<evidence type="ECO:0008006" key="4">
    <source>
        <dbReference type="Google" id="ProtNLM"/>
    </source>
</evidence>
<proteinExistence type="predicted"/>
<dbReference type="Pfam" id="PF07963">
    <property type="entry name" value="N_methyl"/>
    <property type="match status" value="1"/>
</dbReference>
<reference evidence="3" key="1">
    <citation type="journal article" date="2019" name="Int. J. Syst. Evol. Microbiol.">
        <title>The Global Catalogue of Microorganisms (GCM) 10K type strain sequencing project: providing services to taxonomists for standard genome sequencing and annotation.</title>
        <authorList>
            <consortium name="The Broad Institute Genomics Platform"/>
            <consortium name="The Broad Institute Genome Sequencing Center for Infectious Disease"/>
            <person name="Wu L."/>
            <person name="Ma J."/>
        </authorList>
    </citation>
    <scope>NUCLEOTIDE SEQUENCE [LARGE SCALE GENOMIC DNA]</scope>
    <source>
        <strain evidence="3">JCM 31890</strain>
    </source>
</reference>
<dbReference type="Pfam" id="PF16074">
    <property type="entry name" value="PilW"/>
    <property type="match status" value="1"/>
</dbReference>
<keyword evidence="3" id="KW-1185">Reference proteome</keyword>